<dbReference type="Proteomes" id="UP001523565">
    <property type="component" value="Unassembled WGS sequence"/>
</dbReference>
<gene>
    <name evidence="2" type="ORF">NK118_04375</name>
</gene>
<evidence type="ECO:0000313" key="2">
    <source>
        <dbReference type="EMBL" id="MCP1109484.1"/>
    </source>
</evidence>
<dbReference type="PANTHER" id="PTHR43404:SF2">
    <property type="entry name" value="LIPOPOLYSACCHARIDE CHOLINEPHOSPHOTRANSFERASE LICD"/>
    <property type="match status" value="1"/>
</dbReference>
<dbReference type="InterPro" id="IPR052942">
    <property type="entry name" value="LPS_cholinephosphotransferase"/>
</dbReference>
<dbReference type="PANTHER" id="PTHR43404">
    <property type="entry name" value="LIPOPOLYSACCHARIDE CHOLINEPHOSPHOTRANSFERASE LICD"/>
    <property type="match status" value="1"/>
</dbReference>
<dbReference type="Pfam" id="PF04991">
    <property type="entry name" value="LicD"/>
    <property type="match status" value="1"/>
</dbReference>
<sequence length="288" mass="34448">MVEKKWKSLYNNSDNDELRKLQLIELEIIKLFVEICEKYNLRYYLVGGSMLGAVRHKGFIPWDDDTDVGMPRPDYEKFLDIVENELPNDYGFLNYKRHKEYKRYFSRIVNMKVKIHNGSNTKAIVENVWLDIFPFDGMPANPVRRQLHFWHLTVNRFFYHASCFEELVNLNRPGRAWYLQVAIKVLSVIRIGRNLDTKKILLKIEKGLMKYSYDDSSYMVSFFGAYLAREIIDKRILGQGAKYQFEDLVLNGPERYDEFLTHFYGDYMKQPKDTLKDKHNIMRIEYEQ</sequence>
<name>A0ABT1EFL1_9FIRM</name>
<accession>A0ABT1EFL1</accession>
<evidence type="ECO:0000259" key="1">
    <source>
        <dbReference type="Pfam" id="PF04991"/>
    </source>
</evidence>
<dbReference type="EMBL" id="JAMZFV010000004">
    <property type="protein sequence ID" value="MCP1109484.1"/>
    <property type="molecule type" value="Genomic_DNA"/>
</dbReference>
<proteinExistence type="predicted"/>
<comment type="caution">
    <text evidence="2">The sequence shown here is derived from an EMBL/GenBank/DDBJ whole genome shotgun (WGS) entry which is preliminary data.</text>
</comment>
<protein>
    <submittedName>
        <fullName evidence="2">LicD family protein</fullName>
    </submittedName>
</protein>
<evidence type="ECO:0000313" key="3">
    <source>
        <dbReference type="Proteomes" id="UP001523565"/>
    </source>
</evidence>
<dbReference type="RefSeq" id="WP_262068391.1">
    <property type="nucleotide sequence ID" value="NZ_JAMXOC010000004.1"/>
</dbReference>
<reference evidence="2 3" key="1">
    <citation type="journal article" date="2022" name="Genome Biol. Evol.">
        <title>Host diet, physiology and behaviors set the stage for Lachnospiraceae cladogenesis.</title>
        <authorList>
            <person name="Vera-Ponce De Leon A."/>
            <person name="Schneider M."/>
            <person name="Jahnes B.C."/>
            <person name="Sadowski V."/>
            <person name="Camuy-Velez L.A."/>
            <person name="Duan J."/>
            <person name="Sabree Z.L."/>
        </authorList>
    </citation>
    <scope>NUCLEOTIDE SEQUENCE [LARGE SCALE GENOMIC DNA]</scope>
    <source>
        <strain evidence="2 3">PAL227</strain>
    </source>
</reference>
<dbReference type="InterPro" id="IPR007074">
    <property type="entry name" value="LicD/FKTN/FKRP_NTP_transf"/>
</dbReference>
<feature type="domain" description="LicD/FKTN/FKRP nucleotidyltransferase" evidence="1">
    <location>
        <begin position="36"/>
        <end position="265"/>
    </location>
</feature>
<keyword evidence="3" id="KW-1185">Reference proteome</keyword>
<organism evidence="2 3">
    <name type="scientific">Ohessyouella blattaphilus</name>
    <dbReference type="NCBI Taxonomy" id="2949333"/>
    <lineage>
        <taxon>Bacteria</taxon>
        <taxon>Bacillati</taxon>
        <taxon>Bacillota</taxon>
        <taxon>Clostridia</taxon>
        <taxon>Lachnospirales</taxon>
        <taxon>Lachnospiraceae</taxon>
        <taxon>Ohessyouella</taxon>
    </lineage>
</organism>